<feature type="compositionally biased region" description="Basic residues" evidence="1">
    <location>
        <begin position="69"/>
        <end position="82"/>
    </location>
</feature>
<reference evidence="2 3" key="1">
    <citation type="submission" date="2018-02" db="EMBL/GenBank/DDBJ databases">
        <title>The genomes of Aspergillus section Nigri reveals drivers in fungal speciation.</title>
        <authorList>
            <consortium name="DOE Joint Genome Institute"/>
            <person name="Vesth T.C."/>
            <person name="Nybo J."/>
            <person name="Theobald S."/>
            <person name="Brandl J."/>
            <person name="Frisvad J.C."/>
            <person name="Nielsen K.F."/>
            <person name="Lyhne E.K."/>
            <person name="Kogle M.E."/>
            <person name="Kuo A."/>
            <person name="Riley R."/>
            <person name="Clum A."/>
            <person name="Nolan M."/>
            <person name="Lipzen A."/>
            <person name="Salamov A."/>
            <person name="Henrissat B."/>
            <person name="Wiebenga A."/>
            <person name="De vries R.P."/>
            <person name="Grigoriev I.V."/>
            <person name="Mortensen U.H."/>
            <person name="Andersen M.R."/>
            <person name="Baker S.E."/>
        </authorList>
    </citation>
    <scope>NUCLEOTIDE SEQUENCE [LARGE SCALE GENOMIC DNA]</scope>
    <source>
        <strain evidence="2 3">CBS 114.51</strain>
    </source>
</reference>
<feature type="compositionally biased region" description="Basic and acidic residues" evidence="1">
    <location>
        <begin position="57"/>
        <end position="68"/>
    </location>
</feature>
<evidence type="ECO:0000256" key="1">
    <source>
        <dbReference type="SAM" id="MobiDB-lite"/>
    </source>
</evidence>
<dbReference type="GeneID" id="37175770"/>
<feature type="non-terminal residue" evidence="2">
    <location>
        <position position="82"/>
    </location>
</feature>
<dbReference type="Proteomes" id="UP000249497">
    <property type="component" value="Unassembled WGS sequence"/>
</dbReference>
<feature type="region of interest" description="Disordered" evidence="1">
    <location>
        <begin position="57"/>
        <end position="82"/>
    </location>
</feature>
<evidence type="ECO:0000313" key="2">
    <source>
        <dbReference type="EMBL" id="RAH82002.1"/>
    </source>
</evidence>
<sequence>MSILHVTSSIVSGTGALPLAMKGGPMPIALSSLLWQDPALPPKRKIFPGLFSNKLYQEPDRGSSERPTIKRKKKKKSIRHAL</sequence>
<protein>
    <submittedName>
        <fullName evidence="2">Uncharacterized protein</fullName>
    </submittedName>
</protein>
<accession>A0A8T8X2Z4</accession>
<organism evidence="2 3">
    <name type="scientific">Aspergillus japonicus CBS 114.51</name>
    <dbReference type="NCBI Taxonomy" id="1448312"/>
    <lineage>
        <taxon>Eukaryota</taxon>
        <taxon>Fungi</taxon>
        <taxon>Dikarya</taxon>
        <taxon>Ascomycota</taxon>
        <taxon>Pezizomycotina</taxon>
        <taxon>Eurotiomycetes</taxon>
        <taxon>Eurotiomycetidae</taxon>
        <taxon>Eurotiales</taxon>
        <taxon>Aspergillaceae</taxon>
        <taxon>Aspergillus</taxon>
        <taxon>Aspergillus subgen. Circumdati</taxon>
    </lineage>
</organism>
<keyword evidence="3" id="KW-1185">Reference proteome</keyword>
<dbReference type="EMBL" id="KZ824792">
    <property type="protein sequence ID" value="RAH82002.1"/>
    <property type="molecule type" value="Genomic_DNA"/>
</dbReference>
<dbReference type="AlphaFoldDB" id="A0A8T8X2Z4"/>
<evidence type="ECO:0000313" key="3">
    <source>
        <dbReference type="Proteomes" id="UP000249497"/>
    </source>
</evidence>
<proteinExistence type="predicted"/>
<gene>
    <name evidence="2" type="ORF">BO86DRAFT_389237</name>
</gene>
<dbReference type="RefSeq" id="XP_025527896.1">
    <property type="nucleotide sequence ID" value="XM_025672078.1"/>
</dbReference>
<name>A0A8T8X2Z4_ASPJA</name>